<dbReference type="GO" id="GO:0006364">
    <property type="term" value="P:rRNA processing"/>
    <property type="evidence" value="ECO:0007669"/>
    <property type="project" value="UniProtKB-KW"/>
</dbReference>
<dbReference type="SUPFAM" id="SSF50346">
    <property type="entry name" value="PRC-barrel domain"/>
    <property type="match status" value="1"/>
</dbReference>
<evidence type="ECO:0000313" key="7">
    <source>
        <dbReference type="EMBL" id="QCI20529.1"/>
    </source>
</evidence>
<keyword evidence="4" id="KW-0143">Chaperone</keyword>
<evidence type="ECO:0000259" key="6">
    <source>
        <dbReference type="Pfam" id="PF24986"/>
    </source>
</evidence>
<evidence type="ECO:0000256" key="4">
    <source>
        <dbReference type="ARBA" id="ARBA00023186"/>
    </source>
</evidence>
<dbReference type="InterPro" id="IPR011961">
    <property type="entry name" value="RimM"/>
</dbReference>
<dbReference type="EMBL" id="CP034879">
    <property type="protein sequence ID" value="QCI20529.1"/>
    <property type="molecule type" value="Genomic_DNA"/>
</dbReference>
<gene>
    <name evidence="7" type="primary">rimM</name>
    <name evidence="7" type="ORF">D9V67_02020</name>
</gene>
<dbReference type="GO" id="GO:0005840">
    <property type="term" value="C:ribosome"/>
    <property type="evidence" value="ECO:0007669"/>
    <property type="project" value="InterPro"/>
</dbReference>
<dbReference type="PANTHER" id="PTHR33692:SF1">
    <property type="entry name" value="RIBOSOME MATURATION FACTOR RIMM"/>
    <property type="match status" value="1"/>
</dbReference>
<reference evidence="7 8" key="1">
    <citation type="submission" date="2018-12" db="EMBL/GenBank/DDBJ databases">
        <authorList>
            <person name="Chong R.A."/>
        </authorList>
    </citation>
    <scope>NUCLEOTIDE SEQUENCE [LARGE SCALE GENOMIC DNA]</scope>
    <source>
        <strain evidence="7 8">Bca</strain>
    </source>
</reference>
<dbReference type="InterPro" id="IPR011033">
    <property type="entry name" value="PRC_barrel-like_sf"/>
</dbReference>
<evidence type="ECO:0000259" key="5">
    <source>
        <dbReference type="Pfam" id="PF01782"/>
    </source>
</evidence>
<keyword evidence="1" id="KW-0963">Cytoplasm</keyword>
<evidence type="ECO:0000313" key="8">
    <source>
        <dbReference type="Proteomes" id="UP000298594"/>
    </source>
</evidence>
<dbReference type="Gene3D" id="2.40.30.60">
    <property type="entry name" value="RimM"/>
    <property type="match status" value="1"/>
</dbReference>
<organism evidence="7 8">
    <name type="scientific">Buchnera aphidicola</name>
    <name type="common">Brachycaudus cardui</name>
    <dbReference type="NCBI Taxonomy" id="557993"/>
    <lineage>
        <taxon>Bacteria</taxon>
        <taxon>Pseudomonadati</taxon>
        <taxon>Pseudomonadota</taxon>
        <taxon>Gammaproteobacteria</taxon>
        <taxon>Enterobacterales</taxon>
        <taxon>Erwiniaceae</taxon>
        <taxon>Buchnera</taxon>
    </lineage>
</organism>
<dbReference type="PANTHER" id="PTHR33692">
    <property type="entry name" value="RIBOSOME MATURATION FACTOR RIMM"/>
    <property type="match status" value="1"/>
</dbReference>
<proteinExistence type="predicted"/>
<keyword evidence="2" id="KW-0690">Ribosome biogenesis</keyword>
<name>A0A4D6XXF2_9GAMM</name>
<dbReference type="Pfam" id="PF01782">
    <property type="entry name" value="RimM"/>
    <property type="match status" value="1"/>
</dbReference>
<keyword evidence="3" id="KW-0698">rRNA processing</keyword>
<evidence type="ECO:0000256" key="2">
    <source>
        <dbReference type="ARBA" id="ARBA00022517"/>
    </source>
</evidence>
<dbReference type="InterPro" id="IPR056792">
    <property type="entry name" value="PRC_RimM"/>
</dbReference>
<accession>A0A4D6XXF2</accession>
<dbReference type="Gene3D" id="2.30.30.240">
    <property type="entry name" value="PRC-barrel domain"/>
    <property type="match status" value="1"/>
</dbReference>
<dbReference type="InterPro" id="IPR009000">
    <property type="entry name" value="Transl_B-barrel_sf"/>
</dbReference>
<dbReference type="InterPro" id="IPR036976">
    <property type="entry name" value="RimM_N_sf"/>
</dbReference>
<dbReference type="InterPro" id="IPR002676">
    <property type="entry name" value="RimM_N"/>
</dbReference>
<reference evidence="7 8" key="2">
    <citation type="submission" date="2019-05" db="EMBL/GenBank/DDBJ databases">
        <title>Genome evolution of the obligate endosymbiont Buchnera aphidicola.</title>
        <authorList>
            <person name="Moran N.A."/>
        </authorList>
    </citation>
    <scope>NUCLEOTIDE SEQUENCE [LARGE SCALE GENOMIC DNA]</scope>
    <source>
        <strain evidence="7 8">Bca</strain>
    </source>
</reference>
<protein>
    <submittedName>
        <fullName evidence="7">16S rRNA processing protein RimM</fullName>
    </submittedName>
</protein>
<sequence>MDYYFFFYRRKIKNIRLFTVVFCKKKIIKIQLTDWKPYKNNFIVHIKDISNRSLARELTNSDIIISKYTLPTLKKNEYYWNDLINYKVFNTHKHYLGKVIDLMRAKNNDILVVKNTLKISKKNIFIPFIEQKIIRQINSNYKFITVQWD</sequence>
<dbReference type="OrthoDB" id="9783509at2"/>
<dbReference type="NCBIfam" id="TIGR02273">
    <property type="entry name" value="16S_RimM"/>
    <property type="match status" value="1"/>
</dbReference>
<feature type="domain" description="RimM N-terminal" evidence="5">
    <location>
        <begin position="22"/>
        <end position="67"/>
    </location>
</feature>
<dbReference type="Pfam" id="PF24986">
    <property type="entry name" value="PRC_RimM"/>
    <property type="match status" value="1"/>
</dbReference>
<evidence type="ECO:0000256" key="3">
    <source>
        <dbReference type="ARBA" id="ARBA00022552"/>
    </source>
</evidence>
<dbReference type="SUPFAM" id="SSF50447">
    <property type="entry name" value="Translation proteins"/>
    <property type="match status" value="1"/>
</dbReference>
<dbReference type="AlphaFoldDB" id="A0A4D6XXF2"/>
<evidence type="ECO:0000256" key="1">
    <source>
        <dbReference type="ARBA" id="ARBA00022490"/>
    </source>
</evidence>
<feature type="domain" description="Ribosome maturation factor RimM PRC barrel" evidence="6">
    <location>
        <begin position="80"/>
        <end position="148"/>
    </location>
</feature>
<dbReference type="Proteomes" id="UP000298594">
    <property type="component" value="Chromosome"/>
</dbReference>
<dbReference type="GO" id="GO:0043022">
    <property type="term" value="F:ribosome binding"/>
    <property type="evidence" value="ECO:0007669"/>
    <property type="project" value="InterPro"/>
</dbReference>